<name>A0A822XGM9_NELNU</name>
<dbReference type="AlphaFoldDB" id="A0A822XGM9"/>
<accession>A0A822XGM9</accession>
<proteinExistence type="predicted"/>
<organism evidence="1 2">
    <name type="scientific">Nelumbo nucifera</name>
    <name type="common">Sacred lotus</name>
    <dbReference type="NCBI Taxonomy" id="4432"/>
    <lineage>
        <taxon>Eukaryota</taxon>
        <taxon>Viridiplantae</taxon>
        <taxon>Streptophyta</taxon>
        <taxon>Embryophyta</taxon>
        <taxon>Tracheophyta</taxon>
        <taxon>Spermatophyta</taxon>
        <taxon>Magnoliopsida</taxon>
        <taxon>Proteales</taxon>
        <taxon>Nelumbonaceae</taxon>
        <taxon>Nelumbo</taxon>
    </lineage>
</organism>
<gene>
    <name evidence="1" type="ORF">HUJ06_019724</name>
</gene>
<protein>
    <submittedName>
        <fullName evidence="1">Uncharacterized protein</fullName>
    </submittedName>
</protein>
<keyword evidence="2" id="KW-1185">Reference proteome</keyword>
<evidence type="ECO:0000313" key="1">
    <source>
        <dbReference type="EMBL" id="DAD18261.1"/>
    </source>
</evidence>
<comment type="caution">
    <text evidence="1">The sequence shown here is derived from an EMBL/GenBank/DDBJ whole genome shotgun (WGS) entry which is preliminary data.</text>
</comment>
<reference evidence="1 2" key="1">
    <citation type="journal article" date="2020" name="Mol. Biol. Evol.">
        <title>Distinct Expression and Methylation Patterns for Genes with Different Fates following a Single Whole-Genome Duplication in Flowering Plants.</title>
        <authorList>
            <person name="Shi T."/>
            <person name="Rahmani R.S."/>
            <person name="Gugger P.F."/>
            <person name="Wang M."/>
            <person name="Li H."/>
            <person name="Zhang Y."/>
            <person name="Li Z."/>
            <person name="Wang Q."/>
            <person name="Van de Peer Y."/>
            <person name="Marchal K."/>
            <person name="Chen J."/>
        </authorList>
    </citation>
    <scope>NUCLEOTIDE SEQUENCE [LARGE SCALE GENOMIC DNA]</scope>
    <source>
        <tissue evidence="1">Leaf</tissue>
    </source>
</reference>
<dbReference type="Proteomes" id="UP000607653">
    <property type="component" value="Unassembled WGS sequence"/>
</dbReference>
<dbReference type="EMBL" id="DUZY01000001">
    <property type="protein sequence ID" value="DAD18261.1"/>
    <property type="molecule type" value="Genomic_DNA"/>
</dbReference>
<sequence length="31" mass="3393">MSPCGGAQQFMDNTKTQIPTKLQAIQLNQTV</sequence>
<evidence type="ECO:0000313" key="2">
    <source>
        <dbReference type="Proteomes" id="UP000607653"/>
    </source>
</evidence>